<dbReference type="Proteomes" id="UP001056837">
    <property type="component" value="Chromosome"/>
</dbReference>
<dbReference type="EMBL" id="CP032544">
    <property type="protein sequence ID" value="AZJ32663.1"/>
    <property type="molecule type" value="Genomic_DNA"/>
</dbReference>
<reference evidence="9" key="2">
    <citation type="submission" date="2020-04" db="EMBL/GenBank/DDBJ databases">
        <title>Tenacibaculum mesophilum bac2.</title>
        <authorList>
            <person name="Li M."/>
        </authorList>
    </citation>
    <scope>NUCLEOTIDE SEQUENCE</scope>
    <source>
        <strain evidence="9">Bac2</strain>
    </source>
</reference>
<feature type="transmembrane region" description="Helical" evidence="6">
    <location>
        <begin position="14"/>
        <end position="34"/>
    </location>
</feature>
<dbReference type="GO" id="GO:0005886">
    <property type="term" value="C:plasma membrane"/>
    <property type="evidence" value="ECO:0007669"/>
    <property type="project" value="UniProtKB-SubCell"/>
</dbReference>
<feature type="domain" description="Cardiolipin synthase N-terminal" evidence="7">
    <location>
        <begin position="6"/>
        <end position="32"/>
    </location>
</feature>
<keyword evidence="3 6" id="KW-0812">Transmembrane</keyword>
<evidence type="ECO:0000313" key="8">
    <source>
        <dbReference type="EMBL" id="AZJ32663.1"/>
    </source>
</evidence>
<evidence type="ECO:0000256" key="5">
    <source>
        <dbReference type="ARBA" id="ARBA00023136"/>
    </source>
</evidence>
<evidence type="ECO:0000256" key="2">
    <source>
        <dbReference type="ARBA" id="ARBA00022475"/>
    </source>
</evidence>
<evidence type="ECO:0000256" key="3">
    <source>
        <dbReference type="ARBA" id="ARBA00022692"/>
    </source>
</evidence>
<protein>
    <recommendedName>
        <fullName evidence="7">Cardiolipin synthase N-terminal domain-containing protein</fullName>
    </recommendedName>
</protein>
<sequence length="54" mass="6589">MFYESRDRNLSFKLAWLIIILMISLIGYVFYFQLKNNITRTKIQDKDSYSFSKK</sequence>
<dbReference type="Pfam" id="PF13396">
    <property type="entry name" value="PLDc_N"/>
    <property type="match status" value="1"/>
</dbReference>
<comment type="subcellular location">
    <subcellularLocation>
        <location evidence="1">Cell membrane</location>
        <topology evidence="1">Multi-pass membrane protein</topology>
    </subcellularLocation>
</comment>
<reference evidence="8 10" key="1">
    <citation type="submission" date="2018-09" db="EMBL/GenBank/DDBJ databases">
        <title>Insights into the microbiota of Asian seabass (Lates calcarifer) with tenacibaculosis symptoms and description of sp. nov. Tenacibaculum singaporense.</title>
        <authorList>
            <person name="Miyake S."/>
            <person name="Soh M."/>
            <person name="Azman M.N."/>
            <person name="Ngoh S.Y."/>
            <person name="Orban L."/>
            <person name="Seedorf H."/>
        </authorList>
    </citation>
    <scope>NUCLEOTIDE SEQUENCE [LARGE SCALE GENOMIC DNA]</scope>
    <source>
        <strain evidence="8 10">DSM 13764</strain>
    </source>
</reference>
<dbReference type="InterPro" id="IPR027379">
    <property type="entry name" value="CLS_N"/>
</dbReference>
<evidence type="ECO:0000313" key="10">
    <source>
        <dbReference type="Proteomes" id="UP000269693"/>
    </source>
</evidence>
<accession>A0AAE9MS65</accession>
<dbReference type="Proteomes" id="UP000269693">
    <property type="component" value="Chromosome"/>
</dbReference>
<keyword evidence="5 6" id="KW-0472">Membrane</keyword>
<evidence type="ECO:0000313" key="11">
    <source>
        <dbReference type="Proteomes" id="UP001056837"/>
    </source>
</evidence>
<organism evidence="9 11">
    <name type="scientific">Tenacibaculum mesophilum</name>
    <dbReference type="NCBI Taxonomy" id="104268"/>
    <lineage>
        <taxon>Bacteria</taxon>
        <taxon>Pseudomonadati</taxon>
        <taxon>Bacteroidota</taxon>
        <taxon>Flavobacteriia</taxon>
        <taxon>Flavobacteriales</taxon>
        <taxon>Flavobacteriaceae</taxon>
        <taxon>Tenacibaculum</taxon>
    </lineage>
</organism>
<evidence type="ECO:0000259" key="7">
    <source>
        <dbReference type="Pfam" id="PF13396"/>
    </source>
</evidence>
<evidence type="ECO:0000256" key="4">
    <source>
        <dbReference type="ARBA" id="ARBA00022989"/>
    </source>
</evidence>
<keyword evidence="10" id="KW-1185">Reference proteome</keyword>
<keyword evidence="2" id="KW-1003">Cell membrane</keyword>
<keyword evidence="4 6" id="KW-1133">Transmembrane helix</keyword>
<evidence type="ECO:0000256" key="6">
    <source>
        <dbReference type="SAM" id="Phobius"/>
    </source>
</evidence>
<name>A0AAE9MS65_9FLAO</name>
<gene>
    <name evidence="8" type="ORF">D6200_08895</name>
    <name evidence="9" type="ORF">HER15_07640</name>
</gene>
<dbReference type="AlphaFoldDB" id="A0AAE9MS65"/>
<dbReference type="EMBL" id="CP050861">
    <property type="protein sequence ID" value="UTD16835.1"/>
    <property type="molecule type" value="Genomic_DNA"/>
</dbReference>
<evidence type="ECO:0000313" key="9">
    <source>
        <dbReference type="EMBL" id="UTD16835.1"/>
    </source>
</evidence>
<dbReference type="RefSeq" id="WP_083574794.1">
    <property type="nucleotide sequence ID" value="NZ_CP032544.1"/>
</dbReference>
<evidence type="ECO:0000256" key="1">
    <source>
        <dbReference type="ARBA" id="ARBA00004651"/>
    </source>
</evidence>
<proteinExistence type="predicted"/>